<organism evidence="2 3">
    <name type="scientific">Puccinia coronata f. sp. avenae</name>
    <dbReference type="NCBI Taxonomy" id="200324"/>
    <lineage>
        <taxon>Eukaryota</taxon>
        <taxon>Fungi</taxon>
        <taxon>Dikarya</taxon>
        <taxon>Basidiomycota</taxon>
        <taxon>Pucciniomycotina</taxon>
        <taxon>Pucciniomycetes</taxon>
        <taxon>Pucciniales</taxon>
        <taxon>Pucciniaceae</taxon>
        <taxon>Puccinia</taxon>
    </lineage>
</organism>
<dbReference type="EMBL" id="PGCI01000280">
    <property type="protein sequence ID" value="PLW30999.1"/>
    <property type="molecule type" value="Genomic_DNA"/>
</dbReference>
<dbReference type="Proteomes" id="UP000235392">
    <property type="component" value="Unassembled WGS sequence"/>
</dbReference>
<proteinExistence type="predicted"/>
<comment type="caution">
    <text evidence="2">The sequence shown here is derived from an EMBL/GenBank/DDBJ whole genome shotgun (WGS) entry which is preliminary data.</text>
</comment>
<evidence type="ECO:0000256" key="1">
    <source>
        <dbReference type="SAM" id="MobiDB-lite"/>
    </source>
</evidence>
<sequence>LNTSPSLSEAPGIAIRHSPCVGGSLREAPPARRGSPGPPKRGDCVKLVKLVLTDHGRGV</sequence>
<gene>
    <name evidence="2" type="ORF">PCASD_16035</name>
</gene>
<evidence type="ECO:0000313" key="2">
    <source>
        <dbReference type="EMBL" id="PLW30999.1"/>
    </source>
</evidence>
<protein>
    <submittedName>
        <fullName evidence="2">Uncharacterized protein</fullName>
    </submittedName>
</protein>
<dbReference type="AlphaFoldDB" id="A0A2N5TZS0"/>
<feature type="region of interest" description="Disordered" evidence="1">
    <location>
        <begin position="1"/>
        <end position="43"/>
    </location>
</feature>
<name>A0A2N5TZS0_9BASI</name>
<feature type="non-terminal residue" evidence="2">
    <location>
        <position position="1"/>
    </location>
</feature>
<accession>A0A2N5TZS0</accession>
<reference evidence="2 3" key="1">
    <citation type="submission" date="2017-11" db="EMBL/GenBank/DDBJ databases">
        <title>De novo assembly and phasing of dikaryotic genomes from two isolates of Puccinia coronata f. sp. avenae, the causal agent of oat crown rust.</title>
        <authorList>
            <person name="Miller M.E."/>
            <person name="Zhang Y."/>
            <person name="Omidvar V."/>
            <person name="Sperschneider J."/>
            <person name="Schwessinger B."/>
            <person name="Raley C."/>
            <person name="Palmer J.M."/>
            <person name="Garnica D."/>
            <person name="Upadhyaya N."/>
            <person name="Rathjen J."/>
            <person name="Taylor J.M."/>
            <person name="Park R.F."/>
            <person name="Dodds P.N."/>
            <person name="Hirsch C.D."/>
            <person name="Kianian S.F."/>
            <person name="Figueroa M."/>
        </authorList>
    </citation>
    <scope>NUCLEOTIDE SEQUENCE [LARGE SCALE GENOMIC DNA]</scope>
    <source>
        <strain evidence="2">12SD80</strain>
    </source>
</reference>
<evidence type="ECO:0000313" key="3">
    <source>
        <dbReference type="Proteomes" id="UP000235392"/>
    </source>
</evidence>